<evidence type="ECO:0000256" key="2">
    <source>
        <dbReference type="SAM" id="MobiDB-lite"/>
    </source>
</evidence>
<comment type="similarity">
    <text evidence="1">Belongs to the complex I NDUFA12 subunit family.</text>
</comment>
<feature type="compositionally biased region" description="Basic and acidic residues" evidence="2">
    <location>
        <begin position="120"/>
        <end position="141"/>
    </location>
</feature>
<dbReference type="PANTHER" id="PTHR32470">
    <property type="entry name" value="ADH DEHYDROGENASE [UBIQUINONE] 1 ALPHA SUBCOMPLEX ASSEMBLY FACTOR 2"/>
    <property type="match status" value="1"/>
</dbReference>
<proteinExistence type="inferred from homology"/>
<accession>A0A0W7VY79</accession>
<feature type="region of interest" description="Disordered" evidence="2">
    <location>
        <begin position="120"/>
        <end position="203"/>
    </location>
</feature>
<dbReference type="STRING" id="398673.A0A0W7VY79"/>
<comment type="caution">
    <text evidence="4">The sequence shown here is derived from an EMBL/GenBank/DDBJ whole genome shotgun (WGS) entry which is preliminary data.</text>
</comment>
<dbReference type="InterPro" id="IPR052618">
    <property type="entry name" value="ComplexI_NDUFA12"/>
</dbReference>
<dbReference type="GO" id="GO:0005739">
    <property type="term" value="C:mitochondrion"/>
    <property type="evidence" value="ECO:0007669"/>
    <property type="project" value="TreeGrafter"/>
</dbReference>
<dbReference type="RefSeq" id="XP_018664391.1">
    <property type="nucleotide sequence ID" value="XM_018802473.1"/>
</dbReference>
<reference evidence="4" key="3">
    <citation type="submission" date="2017-08" db="EMBL/GenBank/DDBJ databases">
        <title>Trichoderma gamsii strain T6085, whole genome shotgun sequencing project.</title>
        <authorList>
            <person name="Baroncelli R."/>
        </authorList>
    </citation>
    <scope>NUCLEOTIDE SEQUENCE</scope>
    <source>
        <strain evidence="4">T6085</strain>
    </source>
</reference>
<evidence type="ECO:0000313" key="4">
    <source>
        <dbReference type="EMBL" id="PON27979.1"/>
    </source>
</evidence>
<organism evidence="4 5">
    <name type="scientific">Trichoderma gamsii</name>
    <dbReference type="NCBI Taxonomy" id="398673"/>
    <lineage>
        <taxon>Eukaryota</taxon>
        <taxon>Fungi</taxon>
        <taxon>Dikarya</taxon>
        <taxon>Ascomycota</taxon>
        <taxon>Pezizomycotina</taxon>
        <taxon>Sordariomycetes</taxon>
        <taxon>Hypocreomycetidae</taxon>
        <taxon>Hypocreales</taxon>
        <taxon>Hypocreaceae</taxon>
        <taxon>Trichoderma</taxon>
    </lineage>
</organism>
<dbReference type="GeneID" id="29982556"/>
<dbReference type="Pfam" id="PF05071">
    <property type="entry name" value="NDUFA12"/>
    <property type="match status" value="1"/>
</dbReference>
<dbReference type="GO" id="GO:0032981">
    <property type="term" value="P:mitochondrial respiratory chain complex I assembly"/>
    <property type="evidence" value="ECO:0007669"/>
    <property type="project" value="TreeGrafter"/>
</dbReference>
<feature type="compositionally biased region" description="Basic and acidic residues" evidence="2">
    <location>
        <begin position="148"/>
        <end position="178"/>
    </location>
</feature>
<sequence>MSATPKRIGPFTQAWYKWKALRLPWRKRFLIGFDLHGNTFWEFRLTRGAQDSSERWRRIVSYPRSTHYSQVKVSPQWHQWLRHTRREAPTMEEQRAELVRQERMKLLAAEADARWEAKPRVMEAPKEEEAARRLPLAEERAQQPVEGEDQKATATRKEKPSQATKLDEEKANAKDPWARARAQGPGESWQPTAWNPTATAKKR</sequence>
<dbReference type="EMBL" id="JPDN02000008">
    <property type="protein sequence ID" value="PON27979.1"/>
    <property type="molecule type" value="Genomic_DNA"/>
</dbReference>
<dbReference type="OrthoDB" id="10255576at2759"/>
<evidence type="ECO:0000313" key="3">
    <source>
        <dbReference type="EMBL" id="PNP47602.1"/>
    </source>
</evidence>
<reference evidence="4 5" key="1">
    <citation type="journal article" date="2016" name="Genome Announc.">
        <title>Draft Whole-Genome Sequence of Trichoderma gamsii T6085, a Promising Biocontrol Agent of Fusarium Head Blight on Wheat.</title>
        <authorList>
            <person name="Baroncelli R."/>
            <person name="Zapparata A."/>
            <person name="Piaggeschi G."/>
            <person name="Sarrocco S."/>
            <person name="Vannacci G."/>
        </authorList>
    </citation>
    <scope>NUCLEOTIDE SEQUENCE [LARGE SCALE GENOMIC DNA]</scope>
    <source>
        <strain evidence="4 5">T6085</strain>
    </source>
</reference>
<name>A0A0W7VY79_9HYPO</name>
<protein>
    <submittedName>
        <fullName evidence="4">Uncharacterized protein</fullName>
    </submittedName>
</protein>
<dbReference type="Proteomes" id="UP000236546">
    <property type="component" value="Unassembled WGS sequence"/>
</dbReference>
<gene>
    <name evidence="4" type="ORF">TGAM01_v203116</name>
    <name evidence="3" type="ORF">TGAMA5MH_01425</name>
</gene>
<dbReference type="AlphaFoldDB" id="A0A0W7VY79"/>
<evidence type="ECO:0000313" key="6">
    <source>
        <dbReference type="Proteomes" id="UP000236546"/>
    </source>
</evidence>
<dbReference type="InterPro" id="IPR007763">
    <property type="entry name" value="NDUFA12"/>
</dbReference>
<feature type="compositionally biased region" description="Polar residues" evidence="2">
    <location>
        <begin position="189"/>
        <end position="203"/>
    </location>
</feature>
<dbReference type="EMBL" id="MTYH01000013">
    <property type="protein sequence ID" value="PNP47602.1"/>
    <property type="molecule type" value="Genomic_DNA"/>
</dbReference>
<reference evidence="3 6" key="2">
    <citation type="submission" date="2017-02" db="EMBL/GenBank/DDBJ databases">
        <title>Genomes of Trichoderma spp. with biocontrol activity.</title>
        <authorList>
            <person name="Gardiner D."/>
            <person name="Kazan K."/>
            <person name="Vos C."/>
            <person name="Harvey P."/>
        </authorList>
    </citation>
    <scope>NUCLEOTIDE SEQUENCE [LARGE SCALE GENOMIC DNA]</scope>
    <source>
        <strain evidence="3 6">A5MH</strain>
    </source>
</reference>
<evidence type="ECO:0000256" key="1">
    <source>
        <dbReference type="ARBA" id="ARBA00007355"/>
    </source>
</evidence>
<evidence type="ECO:0000313" key="5">
    <source>
        <dbReference type="Proteomes" id="UP000054821"/>
    </source>
</evidence>
<dbReference type="PANTHER" id="PTHR32470:SF2">
    <property type="entry name" value="NADH DEHYDROGENASE [UBIQUINONE] 1 ALPHA SUBCOMPLEX ASSEMBLY FACTOR 2"/>
    <property type="match status" value="1"/>
</dbReference>
<dbReference type="GO" id="GO:0045271">
    <property type="term" value="C:respiratory chain complex I"/>
    <property type="evidence" value="ECO:0007669"/>
    <property type="project" value="InterPro"/>
</dbReference>
<keyword evidence="5" id="KW-1185">Reference proteome</keyword>
<dbReference type="Proteomes" id="UP000054821">
    <property type="component" value="Unassembled WGS sequence"/>
</dbReference>